<evidence type="ECO:0000313" key="4">
    <source>
        <dbReference type="Proteomes" id="UP000075221"/>
    </source>
</evidence>
<proteinExistence type="predicted"/>
<dbReference type="Proteomes" id="UP000075221">
    <property type="component" value="Chromosome"/>
</dbReference>
<evidence type="ECO:0000256" key="1">
    <source>
        <dbReference type="SAM" id="MobiDB-lite"/>
    </source>
</evidence>
<protein>
    <submittedName>
        <fullName evidence="2">Uncharacterized protein</fullName>
    </submittedName>
</protein>
<evidence type="ECO:0000313" key="2">
    <source>
        <dbReference type="EMBL" id="AMS06489.1"/>
    </source>
</evidence>
<evidence type="ECO:0000313" key="5">
    <source>
        <dbReference type="Proteomes" id="UP000178666"/>
    </source>
</evidence>
<name>A0AAC9FCK5_9ACTN</name>
<organism evidence="2 4">
    <name type="scientific">Acidipropionibacterium acidipropionici</name>
    <dbReference type="NCBI Taxonomy" id="1748"/>
    <lineage>
        <taxon>Bacteria</taxon>
        <taxon>Bacillati</taxon>
        <taxon>Actinomycetota</taxon>
        <taxon>Actinomycetes</taxon>
        <taxon>Propionibacteriales</taxon>
        <taxon>Propionibacteriaceae</taxon>
        <taxon>Acidipropionibacterium</taxon>
    </lineage>
</organism>
<dbReference type="AlphaFoldDB" id="A0AAC9FCK5"/>
<feature type="region of interest" description="Disordered" evidence="1">
    <location>
        <begin position="15"/>
        <end position="35"/>
    </location>
</feature>
<feature type="compositionally biased region" description="Basic and acidic residues" evidence="1">
    <location>
        <begin position="22"/>
        <end position="35"/>
    </location>
</feature>
<dbReference type="EMBL" id="CP014352">
    <property type="protein sequence ID" value="AMS06489.1"/>
    <property type="molecule type" value="Genomic_DNA"/>
</dbReference>
<reference evidence="3 5" key="1">
    <citation type="journal article" date="2016" name="Plant Dis.">
        <title>Improved production of propionic acid using genome shuffling.</title>
        <authorList>
            <person name="Luna-Flores C.H."/>
            <person name="Palfreyman R.W."/>
            <person name="Kromer J.O."/>
            <person name="Nielsen L.K."/>
            <person name="Marcellin E."/>
        </authorList>
    </citation>
    <scope>NUCLEOTIDE SEQUENCE [LARGE SCALE GENOMIC DNA]</scope>
    <source>
        <strain evidence="3 5">F3E8</strain>
    </source>
</reference>
<gene>
    <name evidence="3" type="ORF">A8L58_15985</name>
    <name evidence="2" type="ORF">AXH35_14530</name>
</gene>
<dbReference type="EMBL" id="CP015970">
    <property type="protein sequence ID" value="AOZ47937.1"/>
    <property type="molecule type" value="Genomic_DNA"/>
</dbReference>
<keyword evidence="5" id="KW-1185">Reference proteome</keyword>
<sequence length="95" mass="10464">MSLIKGCLSRTATTAADLQSARAEHQPVTDDSRRLNSECDEATRDVLLKASVLVDMADKGWDIEAHHLDALREAVHRRDAAITAKRAARDSHRSS</sequence>
<dbReference type="RefSeq" id="WP_062820329.1">
    <property type="nucleotide sequence ID" value="NZ_CP014352.1"/>
</dbReference>
<evidence type="ECO:0000313" key="3">
    <source>
        <dbReference type="EMBL" id="AOZ47937.1"/>
    </source>
</evidence>
<dbReference type="Proteomes" id="UP000178666">
    <property type="component" value="Chromosome"/>
</dbReference>
<reference evidence="2 4" key="2">
    <citation type="submission" date="2016-02" db="EMBL/GenBank/DDBJ databases">
        <title>Complete Genome Sequence of Propionibacterium acidipropionici ATCC 55737.</title>
        <authorList>
            <person name="Luna Flores C.H."/>
            <person name="Nielsen L.K."/>
            <person name="Marcellin E."/>
        </authorList>
    </citation>
    <scope>NUCLEOTIDE SEQUENCE [LARGE SCALE GENOMIC DNA]</scope>
    <source>
        <strain evidence="2 4">ATCC 55737</strain>
    </source>
</reference>
<accession>A0AAC9FCK5</accession>